<reference evidence="1" key="1">
    <citation type="submission" date="2023-07" db="EMBL/GenBank/DDBJ databases">
        <title>draft genome sequence of fig (Ficus carica).</title>
        <authorList>
            <person name="Takahashi T."/>
            <person name="Nishimura K."/>
        </authorList>
    </citation>
    <scope>NUCLEOTIDE SEQUENCE</scope>
</reference>
<dbReference type="Proteomes" id="UP001187192">
    <property type="component" value="Unassembled WGS sequence"/>
</dbReference>
<evidence type="ECO:0000313" key="1">
    <source>
        <dbReference type="EMBL" id="GMN47443.1"/>
    </source>
</evidence>
<accession>A0AA88AJV8</accession>
<name>A0AA88AJV8_FICCA</name>
<keyword evidence="2" id="KW-1185">Reference proteome</keyword>
<sequence length="74" mass="8245">MISNQGSPTPTNADVAVTVASDLHRRLLLIFANGDQIRISQGASDFLWLFRDQNRVAGGRWSTHQRHRATATRS</sequence>
<dbReference type="Gramene" id="FCD_00022048-RA">
    <property type="protein sequence ID" value="FCD_00022048-RA:cds"/>
    <property type="gene ID" value="FCD_00022048"/>
</dbReference>
<dbReference type="AlphaFoldDB" id="A0AA88AJV8"/>
<dbReference type="EMBL" id="BTGU01000025">
    <property type="protein sequence ID" value="GMN47443.1"/>
    <property type="molecule type" value="Genomic_DNA"/>
</dbReference>
<proteinExistence type="predicted"/>
<organism evidence="1 2">
    <name type="scientific">Ficus carica</name>
    <name type="common">Common fig</name>
    <dbReference type="NCBI Taxonomy" id="3494"/>
    <lineage>
        <taxon>Eukaryota</taxon>
        <taxon>Viridiplantae</taxon>
        <taxon>Streptophyta</taxon>
        <taxon>Embryophyta</taxon>
        <taxon>Tracheophyta</taxon>
        <taxon>Spermatophyta</taxon>
        <taxon>Magnoliopsida</taxon>
        <taxon>eudicotyledons</taxon>
        <taxon>Gunneridae</taxon>
        <taxon>Pentapetalae</taxon>
        <taxon>rosids</taxon>
        <taxon>fabids</taxon>
        <taxon>Rosales</taxon>
        <taxon>Moraceae</taxon>
        <taxon>Ficeae</taxon>
        <taxon>Ficus</taxon>
    </lineage>
</organism>
<evidence type="ECO:0000313" key="2">
    <source>
        <dbReference type="Proteomes" id="UP001187192"/>
    </source>
</evidence>
<comment type="caution">
    <text evidence="1">The sequence shown here is derived from an EMBL/GenBank/DDBJ whole genome shotgun (WGS) entry which is preliminary data.</text>
</comment>
<protein>
    <submittedName>
        <fullName evidence="1">Uncharacterized protein</fullName>
    </submittedName>
</protein>
<gene>
    <name evidence="1" type="ORF">TIFTF001_016620</name>
</gene>